<feature type="compositionally biased region" description="Basic and acidic residues" evidence="1">
    <location>
        <begin position="51"/>
        <end position="65"/>
    </location>
</feature>
<protein>
    <submittedName>
        <fullName evidence="2">Uncharacterized protein</fullName>
    </submittedName>
</protein>
<gene>
    <name evidence="2" type="ORF">Salat_0667500</name>
</gene>
<sequence>MLKLYIAVAVGVGIWCQSLITFCPNVKAFCVRHPRGSDSQTQVGGTIPSRSESEHSREQSEDIVSHGRRREPNNGAPIPDHPSKRIKVTVVNNRFIESGVTRNLTNDIKGILTKAWPRWHAVPKQSKDLLWRTSS</sequence>
<feature type="region of interest" description="Disordered" evidence="1">
    <location>
        <begin position="35"/>
        <end position="84"/>
    </location>
</feature>
<dbReference type="AlphaFoldDB" id="A0AAE1YSU0"/>
<proteinExistence type="predicted"/>
<keyword evidence="3" id="KW-1185">Reference proteome</keyword>
<organism evidence="2 3">
    <name type="scientific">Sesamum alatum</name>
    <dbReference type="NCBI Taxonomy" id="300844"/>
    <lineage>
        <taxon>Eukaryota</taxon>
        <taxon>Viridiplantae</taxon>
        <taxon>Streptophyta</taxon>
        <taxon>Embryophyta</taxon>
        <taxon>Tracheophyta</taxon>
        <taxon>Spermatophyta</taxon>
        <taxon>Magnoliopsida</taxon>
        <taxon>eudicotyledons</taxon>
        <taxon>Gunneridae</taxon>
        <taxon>Pentapetalae</taxon>
        <taxon>asterids</taxon>
        <taxon>lamiids</taxon>
        <taxon>Lamiales</taxon>
        <taxon>Pedaliaceae</taxon>
        <taxon>Sesamum</taxon>
    </lineage>
</organism>
<dbReference type="Proteomes" id="UP001293254">
    <property type="component" value="Unassembled WGS sequence"/>
</dbReference>
<evidence type="ECO:0000313" key="3">
    <source>
        <dbReference type="Proteomes" id="UP001293254"/>
    </source>
</evidence>
<reference evidence="2" key="2">
    <citation type="journal article" date="2024" name="Plant">
        <title>Genomic evolution and insights into agronomic trait innovations of Sesamum species.</title>
        <authorList>
            <person name="Miao H."/>
            <person name="Wang L."/>
            <person name="Qu L."/>
            <person name="Liu H."/>
            <person name="Sun Y."/>
            <person name="Le M."/>
            <person name="Wang Q."/>
            <person name="Wei S."/>
            <person name="Zheng Y."/>
            <person name="Lin W."/>
            <person name="Duan Y."/>
            <person name="Cao H."/>
            <person name="Xiong S."/>
            <person name="Wang X."/>
            <person name="Wei L."/>
            <person name="Li C."/>
            <person name="Ma Q."/>
            <person name="Ju M."/>
            <person name="Zhao R."/>
            <person name="Li G."/>
            <person name="Mu C."/>
            <person name="Tian Q."/>
            <person name="Mei H."/>
            <person name="Zhang T."/>
            <person name="Gao T."/>
            <person name="Zhang H."/>
        </authorList>
    </citation>
    <scope>NUCLEOTIDE SEQUENCE</scope>
    <source>
        <strain evidence="2">3651</strain>
    </source>
</reference>
<name>A0AAE1YSU0_9LAMI</name>
<reference evidence="2" key="1">
    <citation type="submission" date="2020-06" db="EMBL/GenBank/DDBJ databases">
        <authorList>
            <person name="Li T."/>
            <person name="Hu X."/>
            <person name="Zhang T."/>
            <person name="Song X."/>
            <person name="Zhang H."/>
            <person name="Dai N."/>
            <person name="Sheng W."/>
            <person name="Hou X."/>
            <person name="Wei L."/>
        </authorList>
    </citation>
    <scope>NUCLEOTIDE SEQUENCE</scope>
    <source>
        <strain evidence="2">3651</strain>
        <tissue evidence="2">Leaf</tissue>
    </source>
</reference>
<evidence type="ECO:0000256" key="1">
    <source>
        <dbReference type="SAM" id="MobiDB-lite"/>
    </source>
</evidence>
<accession>A0AAE1YSU0</accession>
<comment type="caution">
    <text evidence="2">The sequence shown here is derived from an EMBL/GenBank/DDBJ whole genome shotgun (WGS) entry which is preliminary data.</text>
</comment>
<dbReference type="EMBL" id="JACGWO010000002">
    <property type="protein sequence ID" value="KAK4435043.1"/>
    <property type="molecule type" value="Genomic_DNA"/>
</dbReference>
<evidence type="ECO:0000313" key="2">
    <source>
        <dbReference type="EMBL" id="KAK4435043.1"/>
    </source>
</evidence>